<reference evidence="2" key="1">
    <citation type="submission" date="2022-10" db="EMBL/GenBank/DDBJ databases">
        <title>Culturing micro-colonial fungi from biological soil crusts in the Mojave desert and describing Neophaeococcomyces mojavensis, and introducing the new genera and species Taxawa tesnikishii.</title>
        <authorList>
            <person name="Kurbessoian T."/>
            <person name="Stajich J.E."/>
        </authorList>
    </citation>
    <scope>NUCLEOTIDE SEQUENCE</scope>
    <source>
        <strain evidence="2">TK_41</strain>
    </source>
</reference>
<evidence type="ECO:0000313" key="2">
    <source>
        <dbReference type="EMBL" id="KAJ9615542.1"/>
    </source>
</evidence>
<gene>
    <name evidence="2" type="ORF">H2200_001617</name>
</gene>
<dbReference type="Proteomes" id="UP001172673">
    <property type="component" value="Unassembled WGS sequence"/>
</dbReference>
<evidence type="ECO:0000313" key="3">
    <source>
        <dbReference type="Proteomes" id="UP001172673"/>
    </source>
</evidence>
<evidence type="ECO:0000256" key="1">
    <source>
        <dbReference type="SAM" id="MobiDB-lite"/>
    </source>
</evidence>
<accession>A0AA38XL83</accession>
<name>A0AA38XL83_9EURO</name>
<dbReference type="AlphaFoldDB" id="A0AA38XL83"/>
<proteinExistence type="predicted"/>
<feature type="region of interest" description="Disordered" evidence="1">
    <location>
        <begin position="1"/>
        <end position="51"/>
    </location>
</feature>
<comment type="caution">
    <text evidence="2">The sequence shown here is derived from an EMBL/GenBank/DDBJ whole genome shotgun (WGS) entry which is preliminary data.</text>
</comment>
<protein>
    <submittedName>
        <fullName evidence="2">Uncharacterized protein</fullName>
    </submittedName>
</protein>
<keyword evidence="3" id="KW-1185">Reference proteome</keyword>
<sequence>MKRTQLGEGPMKELAPPHIIGGQGPQYDSSKKGQLEPVHGSARPRHSKVCGSMPHLRRSHITLGIVARRDHPAFVCAVEAAVERVLVNLAGLGRAAGQTTTMTDPLQARWPRVQRDLLFAEQET</sequence>
<dbReference type="EMBL" id="JAPDRK010000002">
    <property type="protein sequence ID" value="KAJ9615542.1"/>
    <property type="molecule type" value="Genomic_DNA"/>
</dbReference>
<organism evidence="2 3">
    <name type="scientific">Cladophialophora chaetospira</name>
    <dbReference type="NCBI Taxonomy" id="386627"/>
    <lineage>
        <taxon>Eukaryota</taxon>
        <taxon>Fungi</taxon>
        <taxon>Dikarya</taxon>
        <taxon>Ascomycota</taxon>
        <taxon>Pezizomycotina</taxon>
        <taxon>Eurotiomycetes</taxon>
        <taxon>Chaetothyriomycetidae</taxon>
        <taxon>Chaetothyriales</taxon>
        <taxon>Herpotrichiellaceae</taxon>
        <taxon>Cladophialophora</taxon>
    </lineage>
</organism>